<evidence type="ECO:0000313" key="4">
    <source>
        <dbReference type="EMBL" id="OLP89566.1"/>
    </source>
</evidence>
<sequence length="3258" mass="356962">MVSKPQAPDSPKGVQVLQWHLWWLWEERRFSEKCLEPAAVGCHGQSEPAGSRFWLHETYQVTSGYLDDPWTEEQVRSLVLPFAKSNSSTNVAAGSGAQGASVINTSKVGNDPDTAAVPDEGEAVEPKRTGSSSSKAIVAAEDPAGNGWAYEDVWSYVDSMGVTKIPGEASFPEIPPHLLDSARLLRSVAATPAFRANRAWVAGCWASAVLNDRVATPSCTPPLKLPSRVYVVLRTEHSNDVQVTTNRGTYLRLVDHHRGLSLSHGWPTETEEVQPAEAGDVSLLKLRPGGFLLAVPLDYLPAGLLREATAEGFTGVLGPHVVASAPAVELGESGEWMGVYPPRTLDVLLIDLADSASIALELLEEGIGDCVPFSEEANMLFPLATSLASYAMNWMGGLEGDRGAGYVTAEELIAAEEAPPILGRKAKAEPPKRKPTVAALAAQQTDMLAAIQALSSQVQLLSKANQPQAPTPGAGEGQVPQVQQVQLAPRPVLAAPVSAAIAASPVQPRRLADMLGAPPRAALPKSPHAAAGALEDGPVALAIDGEGAEEGAPLAAALLAQSRALNTLVTQLAGSSDPLSDLGAGSSSSLSVKGSAARLKLQKELHSRTGAFFGRVQEAALRRMEPTANLSVLQEDAQRHSVMTKYLERYGGYRDQRTFGLLQWQLAQAFDLLGSNQTEGAKDVLALAIVMIDQLVSDSGRADLGWILTLQEDPPSTVFSSPQRSSGSVRVCSHLADPKWVAVALSYVKEMETLASRRAEVPRTAYAGLALASARGKALSAGMKESLIAKVLHVVVMSLNYLHSDLRHVPVSSLRRGLIPSLRAAVAHILLPGDGAWPLADFLGPELKLAYLEPRVLRSIPSNNLPFPDTSKEDPVKVKQLLKLWDSRGLLFLAFEPKRDRELTRVFSAYKNEESDRQIGDRRGGNGLEGRLVGPWKTLPPGHMLTAITIPPGYCAIGASTDRADFYHQALISPSRAECNAVGPGFTVADLEGMEALALARKIVRECEARGQGESELQVELARARLCSPSVPPSLLFDPGARVFGAFRSLYQGDHLGVEFATEGHAELLHQASLLSDRHRLLAKRPPGRLGPWEALVIDDFFVVSAEKASIPPERSEATQRVLRAKEVYKAAQVKGSDHKDVLGAQVFQAAGAQIDSSALTRSFGNVLVSAPTGKLLALSVISLRAAALRSTSEELASNLAGSWIAALMFRRCLFSVLDGFFALGKSEMKFDLRPGPLGCYQAVHKDGEGRVFYGNSGTGETTWEHPLEEIVRELAGVCRVCVTLSRPMRERSIVDLREAWEAQAKEEFALWYSVKDSTTGKDYFCNSRTGQTMWEHPAEVLLPGHFLKLRAADRLIDDEYLQDLATMGSTLNEGSGQTWNSMKRTLESGISTRASNDVKDDAHQAMKEELASTATELRAAREDAAKVRAQFEALKERFEEAKRNAENEEMLRSKAEARLEQEQQKLEGVQKDLDILKDKFDQAQRSAQDVELKHSQAEAKLQEEQQKLQSAIAECEALKQQQQASNQSSTDAQATMKQELAATTEQLQAAKDMLAEAQRNAQEVEVKRSQVQVQLETEQQRLQSAITECEAWKQQAIASKDGSEQGMKQLEQFLSGELEAERKRTAELQQKLAEQTSNQASEDQCPWPKSMSSDGLEDLEVRAAKIVKAVQRLDKRIQNKGRLLRYVRSEMAALQKKKDKHQDCTEDGALSAMECSNLPYYQAIVEMCHAVVACGVLRRFSADDAQVTFEVTAGLATGAVAWIKCFARSQHRLEHDHILDLAKSCLHIAKMNIIGDATPRVCFRFFAGLPPSLAAAVAELGIDVAEGAVPPQDPSRTTADSINLDTTTLIALTSNLSHGQVGWTFKDAELEKQAAMEAEEPVLRQLASILGGRRLVVSSTALETYKELIEKMAGGYERKRADEIVAALTVAEAERPDGFLTSRKVSEDMLKVIGVGLKHGIPTCMANTKAMRSIQDQRQGVHILQHMPRALTEGAQSKKTSKRNDRRHPIQAEELQKLFDYILGVGDSPGGAPVVESTDPADSLSEAVDAQEDGEDGADASGSELNDPRSLDAGPPLDLTSVCACILADETFREKCTQCLGELKQACKDAFSGPEFQMKPFDWCPEPVLTAFGSTVQGTAIKTSDLDVRLSFEQFEVRAKDRQVLYLTTLSKLHGTAFELDQLIATASLPLLRLWYRQLQVDITMGLTDDLEVDKVLATILDSATPAVRNMVCMAKAFAKTNDLLNAYSGYLNAVSWVCLCIAFLKEECDDALQTIPLDVCTFSRFLQFVAKSCGRQRHISLGTSRSKGARHGRATLFIEHPTNPHRNLAQCLRQSPAKKTAEACERAAKQLRGCPNAGTLEETLRGLLGVRKRKADPEKATEQPASLNAKGENVLPAAATAALRQELEQQKEAEVSLQKTVQNLQAELEQQKAASNSTADSQQATAKELETTASELKSARAEADKVKEEFEALKERLDVAQRSAEEVELKRSQAEEKLAAEQQRLVAVQEELDMHKESAQKLQAEFDAQKESLQTAHRSTDETDKKRTVAEEQLAAEQQKLQTVQAELDAQKESLKEAQRNAHELEVKRSQAEAQLATQQQRLQSAVDECEIWKQQATASKDGSQESVKKLQETLLADLQAERQRSATLQQEIALQSSKQAMEAAAMQQLQDELQRQKAAEVTMRATMQTLQAELQQEKAAVQQEVAIRTASKAADASATRNLQEELERRQAAEATLRTTMLNLQEELAQERARAAEAASKYAAVSKVREAALQEVDTVESQTRNLREEMEVQLLEERQKAKELEAKYEALRDAHETAVRVFAESVNAKEEASARMPPAEGSIAAQALQVAIQEALGKEKAVREGLLKDQERLEETTKSLREQMQKAKVQQSKSRLDAAEGERRAVVQTVVSEDATHADQALRRQIESARQVELQLESRASAAKASLEEERRRVEQLKLEYTNLLQGQQDTVQASQKHLETKLEELGCQMREMRSTLESGRITSNQDDLAKQLAQVSAVNAKLETAVAREAKSLGPTRPSPSPLKAAPSEDVRVAKSPKRSGMQEAPLLKRGREPRVREFDGKMWARTDDAVLTGQRVRHLMLESLAARQQTRMYKEMIQEFDASEVGQKAKLSSAKAALQSLNSSLRGQVEQARRELEQLEKARQAGRPELAVLGLEGCESCLKLIFPEFDLLAELCKISLLKSKSVKDWLTRFVSHCSCECVTFPQVFWRSHVLRALRRWQTRSGTRTAPGIFV</sequence>
<feature type="compositionally biased region" description="Acidic residues" evidence="2">
    <location>
        <begin position="2050"/>
        <end position="2059"/>
    </location>
</feature>
<protein>
    <recommendedName>
        <fullName evidence="3">WW domain-containing protein</fullName>
    </recommendedName>
</protein>
<dbReference type="Pfam" id="PF22600">
    <property type="entry name" value="MTPAP-like_central"/>
    <property type="match status" value="1"/>
</dbReference>
<proteinExistence type="predicted"/>
<feature type="region of interest" description="Disordered" evidence="2">
    <location>
        <begin position="1989"/>
        <end position="2011"/>
    </location>
</feature>
<dbReference type="Gene3D" id="1.10.1410.10">
    <property type="match status" value="1"/>
</dbReference>
<evidence type="ECO:0000259" key="3">
    <source>
        <dbReference type="PROSITE" id="PS50020"/>
    </source>
</evidence>
<dbReference type="Pfam" id="PF07000">
    <property type="entry name" value="DUF1308"/>
    <property type="match status" value="1"/>
</dbReference>
<dbReference type="InterPro" id="IPR001202">
    <property type="entry name" value="WW_dom"/>
</dbReference>
<feature type="compositionally biased region" description="Low complexity" evidence="2">
    <location>
        <begin position="92"/>
        <end position="101"/>
    </location>
</feature>
<dbReference type="PANTHER" id="PTHR13379:SF0">
    <property type="entry name" value="UPF0415 PROTEIN C7ORF25"/>
    <property type="match status" value="1"/>
</dbReference>
<dbReference type="InterPro" id="IPR010733">
    <property type="entry name" value="DUF1308"/>
</dbReference>
<evidence type="ECO:0000256" key="1">
    <source>
        <dbReference type="SAM" id="Coils"/>
    </source>
</evidence>
<dbReference type="PROSITE" id="PS50020">
    <property type="entry name" value="WW_DOMAIN_2"/>
    <property type="match status" value="2"/>
</dbReference>
<keyword evidence="1" id="KW-0175">Coiled coil</keyword>
<name>A0A1Q9D335_SYMMI</name>
<feature type="coiled-coil region" evidence="1">
    <location>
        <begin position="2865"/>
        <end position="2892"/>
    </location>
</feature>
<feature type="region of interest" description="Disordered" evidence="2">
    <location>
        <begin position="2031"/>
        <end position="2074"/>
    </location>
</feature>
<organism evidence="4 5">
    <name type="scientific">Symbiodinium microadriaticum</name>
    <name type="common">Dinoflagellate</name>
    <name type="synonym">Zooxanthella microadriatica</name>
    <dbReference type="NCBI Taxonomy" id="2951"/>
    <lineage>
        <taxon>Eukaryota</taxon>
        <taxon>Sar</taxon>
        <taxon>Alveolata</taxon>
        <taxon>Dinophyceae</taxon>
        <taxon>Suessiales</taxon>
        <taxon>Symbiodiniaceae</taxon>
        <taxon>Symbiodinium</taxon>
    </lineage>
</organism>
<feature type="region of interest" description="Disordered" evidence="2">
    <location>
        <begin position="2431"/>
        <end position="2450"/>
    </location>
</feature>
<feature type="compositionally biased region" description="Polar residues" evidence="2">
    <location>
        <begin position="2434"/>
        <end position="2450"/>
    </location>
</feature>
<dbReference type="SMART" id="SM00456">
    <property type="entry name" value="WW"/>
    <property type="match status" value="2"/>
</dbReference>
<dbReference type="SUPFAM" id="SSF81301">
    <property type="entry name" value="Nucleotidyltransferase"/>
    <property type="match status" value="1"/>
</dbReference>
<evidence type="ECO:0000313" key="5">
    <source>
        <dbReference type="Proteomes" id="UP000186817"/>
    </source>
</evidence>
<dbReference type="Gene3D" id="2.20.70.10">
    <property type="match status" value="2"/>
</dbReference>
<keyword evidence="5" id="KW-1185">Reference proteome</keyword>
<feature type="coiled-coil region" evidence="1">
    <location>
        <begin position="2669"/>
        <end position="2710"/>
    </location>
</feature>
<feature type="coiled-coil region" evidence="1">
    <location>
        <begin position="3139"/>
        <end position="3169"/>
    </location>
</feature>
<dbReference type="InterPro" id="IPR054708">
    <property type="entry name" value="MTPAP-like_central"/>
</dbReference>
<gene>
    <name evidence="4" type="ORF">AK812_SmicGene28965</name>
</gene>
<dbReference type="Proteomes" id="UP000186817">
    <property type="component" value="Unassembled WGS sequence"/>
</dbReference>
<feature type="region of interest" description="Disordered" evidence="2">
    <location>
        <begin position="2531"/>
        <end position="2555"/>
    </location>
</feature>
<reference evidence="4 5" key="1">
    <citation type="submission" date="2016-02" db="EMBL/GenBank/DDBJ databases">
        <title>Genome analysis of coral dinoflagellate symbionts highlights evolutionary adaptations to a symbiotic lifestyle.</title>
        <authorList>
            <person name="Aranda M."/>
            <person name="Li Y."/>
            <person name="Liew Y.J."/>
            <person name="Baumgarten S."/>
            <person name="Simakov O."/>
            <person name="Wilson M."/>
            <person name="Piel J."/>
            <person name="Ashoor H."/>
            <person name="Bougouffa S."/>
            <person name="Bajic V.B."/>
            <person name="Ryu T."/>
            <person name="Ravasi T."/>
            <person name="Bayer T."/>
            <person name="Micklem G."/>
            <person name="Kim H."/>
            <person name="Bhak J."/>
            <person name="Lajeunesse T.C."/>
            <person name="Voolstra C.R."/>
        </authorList>
    </citation>
    <scope>NUCLEOTIDE SEQUENCE [LARGE SCALE GENOMIC DNA]</scope>
    <source>
        <strain evidence="4 5">CCMP2467</strain>
    </source>
</reference>
<dbReference type="OrthoDB" id="441890at2759"/>
<comment type="caution">
    <text evidence="4">The sequence shown here is derived from an EMBL/GenBank/DDBJ whole genome shotgun (WGS) entry which is preliminary data.</text>
</comment>
<feature type="region of interest" description="Disordered" evidence="2">
    <location>
        <begin position="2371"/>
        <end position="2395"/>
    </location>
</feature>
<feature type="region of interest" description="Disordered" evidence="2">
    <location>
        <begin position="3033"/>
        <end position="3067"/>
    </location>
</feature>
<evidence type="ECO:0000256" key="2">
    <source>
        <dbReference type="SAM" id="MobiDB-lite"/>
    </source>
</evidence>
<feature type="domain" description="WW" evidence="3">
    <location>
        <begin position="1247"/>
        <end position="1269"/>
    </location>
</feature>
<dbReference type="SUPFAM" id="SSF51045">
    <property type="entry name" value="WW domain"/>
    <property type="match status" value="1"/>
</dbReference>
<feature type="coiled-coil region" evidence="1">
    <location>
        <begin position="2939"/>
        <end position="2998"/>
    </location>
</feature>
<feature type="domain" description="WW" evidence="3">
    <location>
        <begin position="1312"/>
        <end position="1340"/>
    </location>
</feature>
<feature type="coiled-coil region" evidence="1">
    <location>
        <begin position="2736"/>
        <end position="2823"/>
    </location>
</feature>
<dbReference type="PANTHER" id="PTHR13379">
    <property type="entry name" value="UNCHARACTERIZED DUF1308"/>
    <property type="match status" value="1"/>
</dbReference>
<dbReference type="CDD" id="cd00201">
    <property type="entry name" value="WW"/>
    <property type="match status" value="2"/>
</dbReference>
<accession>A0A1Q9D335</accession>
<feature type="coiled-coil region" evidence="1">
    <location>
        <begin position="1404"/>
        <end position="1677"/>
    </location>
</feature>
<dbReference type="Gene3D" id="3.30.460.10">
    <property type="entry name" value="Beta Polymerase, domain 2"/>
    <property type="match status" value="1"/>
</dbReference>
<dbReference type="EMBL" id="LSRX01000753">
    <property type="protein sequence ID" value="OLP89566.1"/>
    <property type="molecule type" value="Genomic_DNA"/>
</dbReference>
<dbReference type="SUPFAM" id="SSF81631">
    <property type="entry name" value="PAP/OAS1 substrate-binding domain"/>
    <property type="match status" value="1"/>
</dbReference>
<dbReference type="InterPro" id="IPR036020">
    <property type="entry name" value="WW_dom_sf"/>
</dbReference>
<feature type="region of interest" description="Disordered" evidence="2">
    <location>
        <begin position="89"/>
        <end position="134"/>
    </location>
</feature>
<feature type="compositionally biased region" description="Basic and acidic residues" evidence="2">
    <location>
        <begin position="2540"/>
        <end position="2552"/>
    </location>
</feature>
<dbReference type="InterPro" id="IPR043519">
    <property type="entry name" value="NT_sf"/>
</dbReference>